<gene>
    <name evidence="1" type="ORF">TU94_15525</name>
</gene>
<reference evidence="1 2" key="1">
    <citation type="submission" date="2015-02" db="EMBL/GenBank/DDBJ databases">
        <title>Genome sequence of thermotolerant Streptomyces cyaneogriseus subsp. Noncyanogenus NMWT1, the producer of nematocidal antibiotics nemadectin.</title>
        <authorList>
            <person name="Wang H."/>
            <person name="Li C."/>
            <person name="Xiang W."/>
            <person name="Wang X."/>
        </authorList>
    </citation>
    <scope>NUCLEOTIDE SEQUENCE [LARGE SCALE GENOMIC DNA]</scope>
    <source>
        <strain evidence="1 2">NMWT 1</strain>
    </source>
</reference>
<dbReference type="Proteomes" id="UP000032234">
    <property type="component" value="Chromosome"/>
</dbReference>
<dbReference type="RefSeq" id="WP_044382472.1">
    <property type="nucleotide sequence ID" value="NZ_CP010849.1"/>
</dbReference>
<evidence type="ECO:0000313" key="2">
    <source>
        <dbReference type="Proteomes" id="UP000032234"/>
    </source>
</evidence>
<protein>
    <submittedName>
        <fullName evidence="1">Uncharacterized protein</fullName>
    </submittedName>
</protein>
<accession>A0A0C5GEE5</accession>
<dbReference type="STRING" id="477245.TU94_15525"/>
<name>A0A0C5GEE5_9ACTN</name>
<proteinExistence type="predicted"/>
<dbReference type="PATRIC" id="fig|477245.3.peg.3290"/>
<dbReference type="HOGENOM" id="CLU_1980251_0_0_11"/>
<keyword evidence="2" id="KW-1185">Reference proteome</keyword>
<dbReference type="KEGG" id="scw:TU94_15525"/>
<evidence type="ECO:0000313" key="1">
    <source>
        <dbReference type="EMBL" id="AJP02681.1"/>
    </source>
</evidence>
<dbReference type="EMBL" id="CP010849">
    <property type="protein sequence ID" value="AJP02681.1"/>
    <property type="molecule type" value="Genomic_DNA"/>
</dbReference>
<sequence>MLKPIRHALERALALVLALLFPATGRRRHRHRNRLPGRPAPAPLTPRTLSGLRLFIRRSAPPGLLAALPPRTRRDAPAALDDTGPLVRPYLLAHERRQRHLQRRAALALAAQGIAAGPWAPVEVAA</sequence>
<dbReference type="AlphaFoldDB" id="A0A0C5GEE5"/>
<organism evidence="1 2">
    <name type="scientific">Streptomyces cyaneogriseus subsp. noncyanogenus</name>
    <dbReference type="NCBI Taxonomy" id="477245"/>
    <lineage>
        <taxon>Bacteria</taxon>
        <taxon>Bacillati</taxon>
        <taxon>Actinomycetota</taxon>
        <taxon>Actinomycetes</taxon>
        <taxon>Kitasatosporales</taxon>
        <taxon>Streptomycetaceae</taxon>
        <taxon>Streptomyces</taxon>
    </lineage>
</organism>